<keyword evidence="4 8" id="KW-0812">Transmembrane</keyword>
<keyword evidence="6 8" id="KW-0472">Membrane</keyword>
<protein>
    <submittedName>
        <fullName evidence="13">TonB-dependent receptor</fullName>
    </submittedName>
</protein>
<keyword evidence="14" id="KW-1185">Reference proteome</keyword>
<dbReference type="InterPro" id="IPR000531">
    <property type="entry name" value="Beta-barrel_TonB"/>
</dbReference>
<evidence type="ECO:0000256" key="8">
    <source>
        <dbReference type="PROSITE-ProRule" id="PRU01360"/>
    </source>
</evidence>
<dbReference type="PROSITE" id="PS52016">
    <property type="entry name" value="TONB_DEPENDENT_REC_3"/>
    <property type="match status" value="1"/>
</dbReference>
<dbReference type="PANTHER" id="PTHR40980">
    <property type="entry name" value="PLUG DOMAIN-CONTAINING PROTEIN"/>
    <property type="match status" value="1"/>
</dbReference>
<keyword evidence="2 8" id="KW-0813">Transport</keyword>
<keyword evidence="13" id="KW-0675">Receptor</keyword>
<keyword evidence="7 8" id="KW-0998">Cell outer membrane</keyword>
<feature type="region of interest" description="Disordered" evidence="10">
    <location>
        <begin position="1"/>
        <end position="36"/>
    </location>
</feature>
<dbReference type="Gene3D" id="2.40.170.20">
    <property type="entry name" value="TonB-dependent receptor, beta-barrel domain"/>
    <property type="match status" value="1"/>
</dbReference>
<evidence type="ECO:0000256" key="1">
    <source>
        <dbReference type="ARBA" id="ARBA00004571"/>
    </source>
</evidence>
<dbReference type="GO" id="GO:0009279">
    <property type="term" value="C:cell outer membrane"/>
    <property type="evidence" value="ECO:0007669"/>
    <property type="project" value="UniProtKB-SubCell"/>
</dbReference>
<dbReference type="InterPro" id="IPR036942">
    <property type="entry name" value="Beta-barrel_TonB_sf"/>
</dbReference>
<feature type="domain" description="TonB-dependent receptor plug" evidence="12">
    <location>
        <begin position="59"/>
        <end position="169"/>
    </location>
</feature>
<keyword evidence="5 9" id="KW-0798">TonB box</keyword>
<dbReference type="InterPro" id="IPR010104">
    <property type="entry name" value="TonB_rcpt_bac"/>
</dbReference>
<evidence type="ECO:0000256" key="7">
    <source>
        <dbReference type="ARBA" id="ARBA00023237"/>
    </source>
</evidence>
<dbReference type="Gene3D" id="2.170.130.10">
    <property type="entry name" value="TonB-dependent receptor, plug domain"/>
    <property type="match status" value="1"/>
</dbReference>
<name>A0A7G8QAH5_9GAMM</name>
<dbReference type="NCBIfam" id="TIGR01782">
    <property type="entry name" value="TonB-Xanth-Caul"/>
    <property type="match status" value="1"/>
</dbReference>
<dbReference type="Pfam" id="PF07715">
    <property type="entry name" value="Plug"/>
    <property type="match status" value="1"/>
</dbReference>
<feature type="domain" description="TonB-dependent receptor-like beta-barrel" evidence="11">
    <location>
        <begin position="415"/>
        <end position="874"/>
    </location>
</feature>
<evidence type="ECO:0000313" key="13">
    <source>
        <dbReference type="EMBL" id="QNK03783.1"/>
    </source>
</evidence>
<dbReference type="PANTHER" id="PTHR40980:SF3">
    <property type="entry name" value="TONB-DEPENDENT RECEPTOR-LIKE BETA-BARREL DOMAIN-CONTAINING PROTEIN"/>
    <property type="match status" value="1"/>
</dbReference>
<dbReference type="AlphaFoldDB" id="A0A7G8QAH5"/>
<organism evidence="13 14">
    <name type="scientific">Dyella telluris</name>
    <dbReference type="NCBI Taxonomy" id="2763498"/>
    <lineage>
        <taxon>Bacteria</taxon>
        <taxon>Pseudomonadati</taxon>
        <taxon>Pseudomonadota</taxon>
        <taxon>Gammaproteobacteria</taxon>
        <taxon>Lysobacterales</taxon>
        <taxon>Rhodanobacteraceae</taxon>
        <taxon>Dyella</taxon>
    </lineage>
</organism>
<comment type="similarity">
    <text evidence="8 9">Belongs to the TonB-dependent receptor family.</text>
</comment>
<feature type="compositionally biased region" description="Low complexity" evidence="10">
    <location>
        <begin position="8"/>
        <end position="32"/>
    </location>
</feature>
<evidence type="ECO:0000259" key="11">
    <source>
        <dbReference type="Pfam" id="PF00593"/>
    </source>
</evidence>
<sequence>MCISMSLQAQDAPQTGTTTPPATPGSTTQQTPDQSQAKQLETVTVTGIRASLQQSLDTKRNADAIVDAITAEDIGKFPATNVAEALAQIPGVTLDRAFGATQRVSIDGIDPSLNLAFLDGHPVSQAMWLYGDSPNRGFNYSLLPPEILGSLEVFKSPEARLPEGSLGGTVIMHTIQPLDVPANTLSGSFGVNYNDMVDQSRPNASLFYSWHNADKTFGADVSIQHYEQKTDRQGQEIFSYTPVYQIAEKNAGIAGQVAAGQLQPTDLMPTELNSANFQQTEKRSSVLVNLQYKPNDHFDSTLSLLYMTDRLDNLNVSMYPIAGFNFAGISHLSSGNNGIVTSGTQVGTPCYNTTSCTSTAETFMDNDARKSFIRTKGVDWRGTYKGDGWRLSGQLGMSSSNNDISQAFKELFYGGGFNWDINKGFNFTDLASANNPQYWADNDFGGNIGYKPYKARDEYAQVDFAYDLNGFLNNIAAGVRWAEHWESQSLLIYNEGVPNMTLNQIGYGGLTNLQGASSIGLSGSSVRHVQTLGFQSVYNAVVDGNTLIANDPVDYWDNTFNVNQQNTAAYAQLNYGNDTVHGNLGVRWVQTKINSWGYNVPSTCSTWDCVFPPGFGYVGSSSTNNEWLPAFNIAWNVTPDVIIRGAASETEAYAPYNQYAPYFEANDTVLTATAGNPDLKPYRSVNIDLSGEWYFNNESIVALSGFYKNVLNYVVNAATTQGRQNGSWAQLIQGSTGQMLVANGLCTEAGYCQYSVSAPINGGRAKVKGAAISYQQAFGESGFGLRANYTYSDSHTASGGPLPYNSKNSYTLAPYFEKGPYSASISYNYRSKYLAGGYVAGAPDSYTDSFKELDASLGYKFNQNFSLTFDALNLLDSTYKQYYGSQMIELANEYSSGREYILEAHFKL</sequence>
<gene>
    <name evidence="13" type="ORF">H8F01_11020</name>
</gene>
<comment type="subcellular location">
    <subcellularLocation>
        <location evidence="1 8">Cell outer membrane</location>
        <topology evidence="1 8">Multi-pass membrane protein</topology>
    </subcellularLocation>
</comment>
<proteinExistence type="inferred from homology"/>
<dbReference type="CDD" id="cd01347">
    <property type="entry name" value="ligand_gated_channel"/>
    <property type="match status" value="1"/>
</dbReference>
<dbReference type="Pfam" id="PF00593">
    <property type="entry name" value="TonB_dep_Rec_b-barrel"/>
    <property type="match status" value="1"/>
</dbReference>
<keyword evidence="3 8" id="KW-1134">Transmembrane beta strand</keyword>
<evidence type="ECO:0000256" key="4">
    <source>
        <dbReference type="ARBA" id="ARBA00022692"/>
    </source>
</evidence>
<dbReference type="InterPro" id="IPR039426">
    <property type="entry name" value="TonB-dep_rcpt-like"/>
</dbReference>
<dbReference type="InterPro" id="IPR037066">
    <property type="entry name" value="Plug_dom_sf"/>
</dbReference>
<evidence type="ECO:0000256" key="9">
    <source>
        <dbReference type="RuleBase" id="RU003357"/>
    </source>
</evidence>
<accession>A0A7G8QAH5</accession>
<evidence type="ECO:0000256" key="10">
    <source>
        <dbReference type="SAM" id="MobiDB-lite"/>
    </source>
</evidence>
<evidence type="ECO:0000256" key="3">
    <source>
        <dbReference type="ARBA" id="ARBA00022452"/>
    </source>
</evidence>
<dbReference type="KEGG" id="dtl:H8F01_11020"/>
<evidence type="ECO:0000259" key="12">
    <source>
        <dbReference type="Pfam" id="PF07715"/>
    </source>
</evidence>
<evidence type="ECO:0000313" key="14">
    <source>
        <dbReference type="Proteomes" id="UP000515873"/>
    </source>
</evidence>
<dbReference type="SUPFAM" id="SSF56935">
    <property type="entry name" value="Porins"/>
    <property type="match status" value="1"/>
</dbReference>
<dbReference type="EMBL" id="CP060412">
    <property type="protein sequence ID" value="QNK03783.1"/>
    <property type="molecule type" value="Genomic_DNA"/>
</dbReference>
<dbReference type="InterPro" id="IPR012910">
    <property type="entry name" value="Plug_dom"/>
</dbReference>
<evidence type="ECO:0000256" key="2">
    <source>
        <dbReference type="ARBA" id="ARBA00022448"/>
    </source>
</evidence>
<evidence type="ECO:0000256" key="6">
    <source>
        <dbReference type="ARBA" id="ARBA00023136"/>
    </source>
</evidence>
<reference evidence="13 14" key="1">
    <citation type="submission" date="2020-08" db="EMBL/GenBank/DDBJ databases">
        <title>Dyella sp. G9 isolated from forest soil.</title>
        <authorList>
            <person name="Fu J."/>
            <person name="Qiu L."/>
        </authorList>
    </citation>
    <scope>NUCLEOTIDE SEQUENCE [LARGE SCALE GENOMIC DNA]</scope>
    <source>
        <strain evidence="13 14">G9</strain>
    </source>
</reference>
<dbReference type="Proteomes" id="UP000515873">
    <property type="component" value="Chromosome"/>
</dbReference>
<evidence type="ECO:0000256" key="5">
    <source>
        <dbReference type="ARBA" id="ARBA00023077"/>
    </source>
</evidence>